<feature type="coiled-coil region" evidence="1">
    <location>
        <begin position="387"/>
        <end position="414"/>
    </location>
</feature>
<keyword evidence="3" id="KW-1185">Reference proteome</keyword>
<name>B9RED6_RICCO</name>
<dbReference type="GO" id="GO:0008356">
    <property type="term" value="P:asymmetric cell division"/>
    <property type="evidence" value="ECO:0007669"/>
    <property type="project" value="InterPro"/>
</dbReference>
<dbReference type="STRING" id="3988.B9RED6"/>
<gene>
    <name evidence="2" type="ORF">RCOM_1620780</name>
</gene>
<accession>B9RED6</accession>
<dbReference type="PANTHER" id="PTHR33476:SF29">
    <property type="match status" value="1"/>
</dbReference>
<sequence length="415" mass="46408">MDLWIVAAAAGAGYAAKANYLKNSTRITERSLKTCSCEVHDHSQPRNLLQQIRDRTCPLCRLEDIKIAASSSGGTNYGETQIKNYGICKRNELLDLSSETVPESSTEEVGSYQRLPKSSQLKKRSNGYLLKPLNVSESWLTAELYTEDSRLEDYVYTSLSSPGTYMERALTIGSLIARRSQDFRKEMELEAQTGPCNSQGFSNNDLPFFFVGIATGMMLIVAYSKREADNLNELLKKNENLVHDLYEELEMKDHLTLKELANDNVNEPSLYGTPTAFPTKQDLKNSTKFEGEEVYEVKGNNSEAMSKIEAELEAELERLELTMKSSTLGRNFDYIQGGFGVDKVDGQVDTLVDSDDEASKSSPDHPQTGMFAVSPQELSLHLHGVIQARLTARIIELEAALENSQKRLHFLQSDL</sequence>
<evidence type="ECO:0000313" key="3">
    <source>
        <dbReference type="Proteomes" id="UP000008311"/>
    </source>
</evidence>
<dbReference type="PANTHER" id="PTHR33476">
    <property type="entry name" value="EMB|CAB62613.1"/>
    <property type="match status" value="1"/>
</dbReference>
<dbReference type="EMBL" id="EQ973775">
    <property type="protein sequence ID" value="EEF50744.1"/>
    <property type="molecule type" value="Genomic_DNA"/>
</dbReference>
<reference evidence="3" key="1">
    <citation type="journal article" date="2010" name="Nat. Biotechnol.">
        <title>Draft genome sequence of the oilseed species Ricinus communis.</title>
        <authorList>
            <person name="Chan A.P."/>
            <person name="Crabtree J."/>
            <person name="Zhao Q."/>
            <person name="Lorenzi H."/>
            <person name="Orvis J."/>
            <person name="Puiu D."/>
            <person name="Melake-Berhan A."/>
            <person name="Jones K.M."/>
            <person name="Redman J."/>
            <person name="Chen G."/>
            <person name="Cahoon E.B."/>
            <person name="Gedil M."/>
            <person name="Stanke M."/>
            <person name="Haas B.J."/>
            <person name="Wortman J.R."/>
            <person name="Fraser-Liggett C.M."/>
            <person name="Ravel J."/>
            <person name="Rabinowicz P.D."/>
        </authorList>
    </citation>
    <scope>NUCLEOTIDE SEQUENCE [LARGE SCALE GENOMIC DNA]</scope>
    <source>
        <strain evidence="3">cv. Hale</strain>
    </source>
</reference>
<dbReference type="InParanoid" id="B9RED6"/>
<evidence type="ECO:0000256" key="1">
    <source>
        <dbReference type="SAM" id="Coils"/>
    </source>
</evidence>
<dbReference type="eggNOG" id="ENOG502QWTR">
    <property type="taxonomic scope" value="Eukaryota"/>
</dbReference>
<proteinExistence type="predicted"/>
<dbReference type="InterPro" id="IPR040348">
    <property type="entry name" value="POLAR-like"/>
</dbReference>
<dbReference type="Proteomes" id="UP000008311">
    <property type="component" value="Unassembled WGS sequence"/>
</dbReference>
<organism evidence="2 3">
    <name type="scientific">Ricinus communis</name>
    <name type="common">Castor bean</name>
    <dbReference type="NCBI Taxonomy" id="3988"/>
    <lineage>
        <taxon>Eukaryota</taxon>
        <taxon>Viridiplantae</taxon>
        <taxon>Streptophyta</taxon>
        <taxon>Embryophyta</taxon>
        <taxon>Tracheophyta</taxon>
        <taxon>Spermatophyta</taxon>
        <taxon>Magnoliopsida</taxon>
        <taxon>eudicotyledons</taxon>
        <taxon>Gunneridae</taxon>
        <taxon>Pentapetalae</taxon>
        <taxon>rosids</taxon>
        <taxon>fabids</taxon>
        <taxon>Malpighiales</taxon>
        <taxon>Euphorbiaceae</taxon>
        <taxon>Acalyphoideae</taxon>
        <taxon>Acalypheae</taxon>
        <taxon>Ricinus</taxon>
    </lineage>
</organism>
<dbReference type="OrthoDB" id="1701885at2759"/>
<keyword evidence="1" id="KW-0175">Coiled coil</keyword>
<dbReference type="KEGG" id="rcu:8264711"/>
<evidence type="ECO:0000313" key="2">
    <source>
        <dbReference type="EMBL" id="EEF50744.1"/>
    </source>
</evidence>
<dbReference type="AlphaFoldDB" id="B9RED6"/>
<protein>
    <submittedName>
        <fullName evidence="2">Uncharacterized protein</fullName>
    </submittedName>
</protein>